<protein>
    <submittedName>
        <fullName evidence="1">Uncharacterized protein</fullName>
    </submittedName>
</protein>
<gene>
    <name evidence="1" type="ordered locus">MHF_0714</name>
</gene>
<reference evidence="1 2" key="1">
    <citation type="journal article" date="2011" name="J. Bacteriol.">
        <title>Complete genome sequences of two hemotropic Mycoplasmas, Mycoplasma haemofelis strain Ohio2 and Mycoplasma suis strain Illinois.</title>
        <authorList>
            <person name="Messick J.B."/>
            <person name="Santos A.P."/>
            <person name="Guimaraes A.M."/>
        </authorList>
    </citation>
    <scope>NUCLEOTIDE SEQUENCE [LARGE SCALE GENOMIC DNA]</scope>
    <source>
        <strain evidence="1 2">Ohio2</strain>
    </source>
</reference>
<organism evidence="1 2">
    <name type="scientific">Mycoplasma haemofelis (strain Ohio2)</name>
    <dbReference type="NCBI Taxonomy" id="859194"/>
    <lineage>
        <taxon>Bacteria</taxon>
        <taxon>Bacillati</taxon>
        <taxon>Mycoplasmatota</taxon>
        <taxon>Mollicutes</taxon>
        <taxon>Mycoplasmataceae</taxon>
        <taxon>Mycoplasma</taxon>
    </lineage>
</organism>
<evidence type="ECO:0000313" key="2">
    <source>
        <dbReference type="Proteomes" id="UP000007952"/>
    </source>
</evidence>
<name>F6FID6_MYCHI</name>
<accession>F6FID6</accession>
<sequence>MSVVPMKAVLTTAGISGVGLGGYGIYHLTSSGETIGEKVISSLKGTKKRFLKKGDTEWSGLQDKYNSLPNKPRVKGGSSDLPFSDLPDWCDKHYKETYSKGKEGLYSKVSIFCFFNTNTVIEELVGRSLISNGRDDVKWQTAWETYNTTKTQKKLEITVTSGSSKLNESDKVEGGKALYDWCSSASQKKMYSVNIDSLFPRFEAWCINKE</sequence>
<dbReference type="AlphaFoldDB" id="F6FID6"/>
<dbReference type="BioCyc" id="MHAE859194:G1GR7-705-MONOMER"/>
<reference key="2">
    <citation type="submission" date="2011-05" db="EMBL/GenBank/DDBJ databases">
        <title>The Genome of Mycoplasma haemofelis Strain Ohio2, a pathogenic hemoplasma of the cat.</title>
        <authorList>
            <person name="Santos A.P."/>
            <person name="Guimaraes A.M.S."/>
            <person name="SanMiguel P.J."/>
            <person name="Martin S.W."/>
            <person name="Messick J.B."/>
        </authorList>
    </citation>
    <scope>NUCLEOTIDE SEQUENCE</scope>
    <source>
        <strain>Ohio2</strain>
    </source>
</reference>
<evidence type="ECO:0000313" key="1">
    <source>
        <dbReference type="EMBL" id="AEG72984.1"/>
    </source>
</evidence>
<dbReference type="KEGG" id="mhf:MHF_0714"/>
<dbReference type="HOGENOM" id="CLU_098620_4_0_14"/>
<proteinExistence type="predicted"/>
<dbReference type="EMBL" id="CP002808">
    <property type="protein sequence ID" value="AEG72984.1"/>
    <property type="molecule type" value="Genomic_DNA"/>
</dbReference>
<dbReference type="Proteomes" id="UP000007952">
    <property type="component" value="Chromosome"/>
</dbReference>